<dbReference type="InterPro" id="IPR016181">
    <property type="entry name" value="Acyl_CoA_acyltransferase"/>
</dbReference>
<dbReference type="EMBL" id="OBQD01000001">
    <property type="protein sequence ID" value="SOC35480.1"/>
    <property type="molecule type" value="Genomic_DNA"/>
</dbReference>
<proteinExistence type="predicted"/>
<evidence type="ECO:0000256" key="2">
    <source>
        <dbReference type="ARBA" id="ARBA00023315"/>
    </source>
</evidence>
<dbReference type="RefSeq" id="WP_097135863.1">
    <property type="nucleotide sequence ID" value="NZ_OBQD01000001.1"/>
</dbReference>
<dbReference type="SUPFAM" id="SSF55729">
    <property type="entry name" value="Acyl-CoA N-acyltransferases (Nat)"/>
    <property type="match status" value="1"/>
</dbReference>
<name>A0A285U0J6_9HYPH</name>
<evidence type="ECO:0000313" key="6">
    <source>
        <dbReference type="EMBL" id="SOC35480.1"/>
    </source>
</evidence>
<dbReference type="OrthoDB" id="5459937at2"/>
<dbReference type="Gene3D" id="3.40.630.30">
    <property type="match status" value="1"/>
</dbReference>
<comment type="catalytic activity">
    <reaction evidence="3">
        <text>L-methionine sulfoximine + acetyl-CoA = N-acetyl-L-methionine sulfoximine + CoA + H(+)</text>
        <dbReference type="Rhea" id="RHEA:47660"/>
        <dbReference type="ChEBI" id="CHEBI:15378"/>
        <dbReference type="ChEBI" id="CHEBI:57287"/>
        <dbReference type="ChEBI" id="CHEBI:57288"/>
        <dbReference type="ChEBI" id="CHEBI:87826"/>
        <dbReference type="ChEBI" id="CHEBI:87827"/>
    </reaction>
</comment>
<reference evidence="6 7" key="1">
    <citation type="submission" date="2017-08" db="EMBL/GenBank/DDBJ databases">
        <authorList>
            <person name="de Groot N.N."/>
        </authorList>
    </citation>
    <scope>NUCLEOTIDE SEQUENCE [LARGE SCALE GENOMIC DNA]</scope>
    <source>
        <strain evidence="6 7">JC85</strain>
    </source>
</reference>
<gene>
    <name evidence="6" type="ORF">SAMN05892877_101377</name>
</gene>
<dbReference type="CDD" id="cd04301">
    <property type="entry name" value="NAT_SF"/>
    <property type="match status" value="1"/>
</dbReference>
<dbReference type="GO" id="GO:0016747">
    <property type="term" value="F:acyltransferase activity, transferring groups other than amino-acyl groups"/>
    <property type="evidence" value="ECO:0007669"/>
    <property type="project" value="InterPro"/>
</dbReference>
<organism evidence="6 7">
    <name type="scientific">Rhizobium subbaraonis</name>
    <dbReference type="NCBI Taxonomy" id="908946"/>
    <lineage>
        <taxon>Bacteria</taxon>
        <taxon>Pseudomonadati</taxon>
        <taxon>Pseudomonadota</taxon>
        <taxon>Alphaproteobacteria</taxon>
        <taxon>Hyphomicrobiales</taxon>
        <taxon>Rhizobiaceae</taxon>
        <taxon>Rhizobium/Agrobacterium group</taxon>
        <taxon>Rhizobium</taxon>
    </lineage>
</organism>
<dbReference type="Pfam" id="PF00583">
    <property type="entry name" value="Acetyltransf_1"/>
    <property type="match status" value="1"/>
</dbReference>
<keyword evidence="1 6" id="KW-0808">Transferase</keyword>
<evidence type="ECO:0000259" key="5">
    <source>
        <dbReference type="PROSITE" id="PS51186"/>
    </source>
</evidence>
<dbReference type="AlphaFoldDB" id="A0A285U0J6"/>
<comment type="catalytic activity">
    <reaction evidence="4">
        <text>L-methionine sulfone + acetyl-CoA = N-acetyl-L-methionine sulfone + CoA + H(+)</text>
        <dbReference type="Rhea" id="RHEA:47656"/>
        <dbReference type="ChEBI" id="CHEBI:15378"/>
        <dbReference type="ChEBI" id="CHEBI:57287"/>
        <dbReference type="ChEBI" id="CHEBI:57288"/>
        <dbReference type="ChEBI" id="CHEBI:87824"/>
        <dbReference type="ChEBI" id="CHEBI:87825"/>
    </reaction>
</comment>
<accession>A0A285U0J6</accession>
<protein>
    <submittedName>
        <fullName evidence="6">Phosphinothricin acetyltransferase</fullName>
    </submittedName>
</protein>
<dbReference type="PANTHER" id="PTHR43072:SF23">
    <property type="entry name" value="UPF0039 PROTEIN C11D3.02C"/>
    <property type="match status" value="1"/>
</dbReference>
<evidence type="ECO:0000313" key="7">
    <source>
        <dbReference type="Proteomes" id="UP000219167"/>
    </source>
</evidence>
<sequence length="182" mass="20425">MAQEVSAPAVLIRDAREEDMAAVMEIYNDAVANTTAIWNETLVDLDNRLEWFRGRRDRGFPVLVAELDGAVVGYASYGDWRAFDGYRHTAEHSIYVHRNARGNGIGRTLLGALIERARASGIHVMIAGIEAENEASIRLHESFGFRTVGCFREVGTKFGRWLDLTCMELCVQHPMQNRNLVA</sequence>
<dbReference type="PROSITE" id="PS51186">
    <property type="entry name" value="GNAT"/>
    <property type="match status" value="1"/>
</dbReference>
<dbReference type="PANTHER" id="PTHR43072">
    <property type="entry name" value="N-ACETYLTRANSFERASE"/>
    <property type="match status" value="1"/>
</dbReference>
<feature type="domain" description="N-acetyltransferase" evidence="5">
    <location>
        <begin position="10"/>
        <end position="167"/>
    </location>
</feature>
<evidence type="ECO:0000256" key="3">
    <source>
        <dbReference type="ARBA" id="ARBA00050603"/>
    </source>
</evidence>
<dbReference type="InterPro" id="IPR000182">
    <property type="entry name" value="GNAT_dom"/>
</dbReference>
<keyword evidence="2" id="KW-0012">Acyltransferase</keyword>
<evidence type="ECO:0000256" key="4">
    <source>
        <dbReference type="ARBA" id="ARBA00051334"/>
    </source>
</evidence>
<dbReference type="Proteomes" id="UP000219167">
    <property type="component" value="Unassembled WGS sequence"/>
</dbReference>
<evidence type="ECO:0000256" key="1">
    <source>
        <dbReference type="ARBA" id="ARBA00022679"/>
    </source>
</evidence>
<dbReference type="FunFam" id="3.40.630.30:FF:000026">
    <property type="entry name" value="Phosphinothricin acetyltransferase"/>
    <property type="match status" value="1"/>
</dbReference>
<keyword evidence="7" id="KW-1185">Reference proteome</keyword>